<dbReference type="InterPro" id="IPR046887">
    <property type="entry name" value="RsmE_PUA-like"/>
</dbReference>
<dbReference type="Proteomes" id="UP000199495">
    <property type="component" value="Unassembled WGS sequence"/>
</dbReference>
<sequence>MPRTHKTLPRLFIDSPMDVGTELPLDKDHTNHLVNVLRRGAGDHCVVFNGREGAFLALIVQTGKKLVTLELIEQSAPQTPANDLWFGFAPIKRLDYEIQKATEMGAGIIQPVITRYVQNPRLNADKLKTHAIEAAQQCEVLNVPDIAPSIGFGELLGRWRENHGDRVLIFCDEAAASSSPIDSLAALEGRRLGLLIGPEGGFADDERDALLAADFVVPISLGPRILRADTAAVAALALIQSVAGDW</sequence>
<evidence type="ECO:0000256" key="9">
    <source>
        <dbReference type="ARBA" id="ARBA00022691"/>
    </source>
</evidence>
<name>A0A1G7U0K0_9HYPH</name>
<dbReference type="Pfam" id="PF20260">
    <property type="entry name" value="PUA_4"/>
    <property type="match status" value="1"/>
</dbReference>
<reference evidence="15 16" key="1">
    <citation type="submission" date="2016-10" db="EMBL/GenBank/DDBJ databases">
        <authorList>
            <person name="de Groot N.N."/>
        </authorList>
    </citation>
    <scope>NUCLEOTIDE SEQUENCE [LARGE SCALE GENOMIC DNA]</scope>
    <source>
        <strain evidence="15 16">CGMCC 1.10267</strain>
    </source>
</reference>
<evidence type="ECO:0000259" key="14">
    <source>
        <dbReference type="Pfam" id="PF20260"/>
    </source>
</evidence>
<dbReference type="NCBIfam" id="NF008696">
    <property type="entry name" value="PRK11713.3-5"/>
    <property type="match status" value="1"/>
</dbReference>
<dbReference type="InterPro" id="IPR015947">
    <property type="entry name" value="PUA-like_sf"/>
</dbReference>
<dbReference type="InterPro" id="IPR029028">
    <property type="entry name" value="Alpha/beta_knot_MTases"/>
</dbReference>
<comment type="similarity">
    <text evidence="2 12">Belongs to the RNA methyltransferase RsmE family.</text>
</comment>
<organism evidence="15 16">
    <name type="scientific">Pelagibacterium luteolum</name>
    <dbReference type="NCBI Taxonomy" id="440168"/>
    <lineage>
        <taxon>Bacteria</taxon>
        <taxon>Pseudomonadati</taxon>
        <taxon>Pseudomonadota</taxon>
        <taxon>Alphaproteobacteria</taxon>
        <taxon>Hyphomicrobiales</taxon>
        <taxon>Devosiaceae</taxon>
        <taxon>Pelagibacterium</taxon>
    </lineage>
</organism>
<dbReference type="PIRSF" id="PIRSF015601">
    <property type="entry name" value="MTase_slr0722"/>
    <property type="match status" value="1"/>
</dbReference>
<comment type="subcellular location">
    <subcellularLocation>
        <location evidence="1 12">Cytoplasm</location>
    </subcellularLocation>
</comment>
<evidence type="ECO:0000256" key="8">
    <source>
        <dbReference type="ARBA" id="ARBA00022679"/>
    </source>
</evidence>
<evidence type="ECO:0000256" key="6">
    <source>
        <dbReference type="ARBA" id="ARBA00022552"/>
    </source>
</evidence>
<evidence type="ECO:0000256" key="1">
    <source>
        <dbReference type="ARBA" id="ARBA00004496"/>
    </source>
</evidence>
<evidence type="ECO:0000256" key="7">
    <source>
        <dbReference type="ARBA" id="ARBA00022603"/>
    </source>
</evidence>
<dbReference type="EMBL" id="FNCS01000002">
    <property type="protein sequence ID" value="SDG40549.1"/>
    <property type="molecule type" value="Genomic_DNA"/>
</dbReference>
<dbReference type="RefSeq" id="WP_090593428.1">
    <property type="nucleotide sequence ID" value="NZ_FNCS01000002.1"/>
</dbReference>
<evidence type="ECO:0000256" key="12">
    <source>
        <dbReference type="PIRNR" id="PIRNR015601"/>
    </source>
</evidence>
<evidence type="ECO:0000256" key="5">
    <source>
        <dbReference type="ARBA" id="ARBA00022490"/>
    </source>
</evidence>
<dbReference type="STRING" id="440168.SAMN04487974_102440"/>
<evidence type="ECO:0000256" key="11">
    <source>
        <dbReference type="ARBA" id="ARBA00047944"/>
    </source>
</evidence>
<keyword evidence="8 12" id="KW-0808">Transferase</keyword>
<dbReference type="GO" id="GO:0005737">
    <property type="term" value="C:cytoplasm"/>
    <property type="evidence" value="ECO:0007669"/>
    <property type="project" value="UniProtKB-SubCell"/>
</dbReference>
<dbReference type="PANTHER" id="PTHR30027">
    <property type="entry name" value="RIBOSOMAL RNA SMALL SUBUNIT METHYLTRANSFERASE E"/>
    <property type="match status" value="1"/>
</dbReference>
<proteinExistence type="inferred from homology"/>
<keyword evidence="7 12" id="KW-0489">Methyltransferase</keyword>
<comment type="catalytic activity">
    <reaction evidence="11 12">
        <text>uridine(1498) in 16S rRNA + S-adenosyl-L-methionine = N(3)-methyluridine(1498) in 16S rRNA + S-adenosyl-L-homocysteine + H(+)</text>
        <dbReference type="Rhea" id="RHEA:42920"/>
        <dbReference type="Rhea" id="RHEA-COMP:10283"/>
        <dbReference type="Rhea" id="RHEA-COMP:10284"/>
        <dbReference type="ChEBI" id="CHEBI:15378"/>
        <dbReference type="ChEBI" id="CHEBI:57856"/>
        <dbReference type="ChEBI" id="CHEBI:59789"/>
        <dbReference type="ChEBI" id="CHEBI:65315"/>
        <dbReference type="ChEBI" id="CHEBI:74502"/>
        <dbReference type="EC" id="2.1.1.193"/>
    </reaction>
</comment>
<dbReference type="GO" id="GO:0070042">
    <property type="term" value="F:rRNA (uridine-N3-)-methyltransferase activity"/>
    <property type="evidence" value="ECO:0007669"/>
    <property type="project" value="TreeGrafter"/>
</dbReference>
<evidence type="ECO:0000259" key="13">
    <source>
        <dbReference type="Pfam" id="PF04452"/>
    </source>
</evidence>
<feature type="domain" description="Ribosomal RNA small subunit methyltransferase E PUA-like" evidence="14">
    <location>
        <begin position="25"/>
        <end position="71"/>
    </location>
</feature>
<evidence type="ECO:0000313" key="15">
    <source>
        <dbReference type="EMBL" id="SDG40549.1"/>
    </source>
</evidence>
<evidence type="ECO:0000313" key="16">
    <source>
        <dbReference type="Proteomes" id="UP000199495"/>
    </source>
</evidence>
<accession>A0A1G7U0K0</accession>
<comment type="function">
    <text evidence="10 12">Specifically methylates the N3 position of the uracil ring of uridine 1498 (m3U1498) in 16S rRNA. Acts on the fully assembled 30S ribosomal subunit.</text>
</comment>
<dbReference type="AlphaFoldDB" id="A0A1G7U0K0"/>
<keyword evidence="5 12" id="KW-0963">Cytoplasm</keyword>
<dbReference type="Gene3D" id="3.40.1280.10">
    <property type="match status" value="1"/>
</dbReference>
<keyword evidence="6 12" id="KW-0698">rRNA processing</keyword>
<dbReference type="NCBIfam" id="TIGR00046">
    <property type="entry name" value="RsmE family RNA methyltransferase"/>
    <property type="match status" value="1"/>
</dbReference>
<gene>
    <name evidence="15" type="ORF">SAMN04487974_102440</name>
</gene>
<evidence type="ECO:0000256" key="3">
    <source>
        <dbReference type="ARBA" id="ARBA00012328"/>
    </source>
</evidence>
<evidence type="ECO:0000256" key="2">
    <source>
        <dbReference type="ARBA" id="ARBA00005528"/>
    </source>
</evidence>
<dbReference type="PANTHER" id="PTHR30027:SF3">
    <property type="entry name" value="16S RRNA (URACIL(1498)-N(3))-METHYLTRANSFERASE"/>
    <property type="match status" value="1"/>
</dbReference>
<dbReference type="CDD" id="cd18084">
    <property type="entry name" value="RsmE-like"/>
    <property type="match status" value="1"/>
</dbReference>
<keyword evidence="9 12" id="KW-0949">S-adenosyl-L-methionine</keyword>
<dbReference type="SUPFAM" id="SSF88697">
    <property type="entry name" value="PUA domain-like"/>
    <property type="match status" value="1"/>
</dbReference>
<dbReference type="GO" id="GO:0070475">
    <property type="term" value="P:rRNA base methylation"/>
    <property type="evidence" value="ECO:0007669"/>
    <property type="project" value="TreeGrafter"/>
</dbReference>
<feature type="domain" description="Ribosomal RNA small subunit methyltransferase E methyltransferase" evidence="13">
    <location>
        <begin position="85"/>
        <end position="240"/>
    </location>
</feature>
<dbReference type="EC" id="2.1.1.193" evidence="3 12"/>
<dbReference type="Pfam" id="PF04452">
    <property type="entry name" value="Methyltrans_RNA"/>
    <property type="match status" value="1"/>
</dbReference>
<dbReference type="Gene3D" id="2.40.240.20">
    <property type="entry name" value="Hypothetical PUA domain-like, domain 1"/>
    <property type="match status" value="1"/>
</dbReference>
<dbReference type="InterPro" id="IPR046886">
    <property type="entry name" value="RsmE_MTase_dom"/>
</dbReference>
<dbReference type="OrthoDB" id="9815641at2"/>
<dbReference type="SUPFAM" id="SSF75217">
    <property type="entry name" value="alpha/beta knot"/>
    <property type="match status" value="1"/>
</dbReference>
<evidence type="ECO:0000256" key="4">
    <source>
        <dbReference type="ARBA" id="ARBA00013673"/>
    </source>
</evidence>
<keyword evidence="16" id="KW-1185">Reference proteome</keyword>
<protein>
    <recommendedName>
        <fullName evidence="4 12">Ribosomal RNA small subunit methyltransferase E</fullName>
        <ecNumber evidence="3 12">2.1.1.193</ecNumber>
    </recommendedName>
</protein>
<evidence type="ECO:0000256" key="10">
    <source>
        <dbReference type="ARBA" id="ARBA00025699"/>
    </source>
</evidence>
<dbReference type="InterPro" id="IPR029026">
    <property type="entry name" value="tRNA_m1G_MTases_N"/>
</dbReference>
<dbReference type="InterPro" id="IPR006700">
    <property type="entry name" value="RsmE"/>
</dbReference>